<evidence type="ECO:0000256" key="1">
    <source>
        <dbReference type="ARBA" id="ARBA00005859"/>
    </source>
</evidence>
<name>A0A939LY06_9MICO</name>
<evidence type="ECO:0000313" key="14">
    <source>
        <dbReference type="Proteomes" id="UP000664398"/>
    </source>
</evidence>
<evidence type="ECO:0000256" key="5">
    <source>
        <dbReference type="ARBA" id="ARBA00022840"/>
    </source>
</evidence>
<evidence type="ECO:0000256" key="9">
    <source>
        <dbReference type="RuleBase" id="RU003811"/>
    </source>
</evidence>
<dbReference type="GO" id="GO:0009435">
    <property type="term" value="P:NAD+ biosynthetic process"/>
    <property type="evidence" value="ECO:0007669"/>
    <property type="project" value="UniProtKB-UniRule"/>
</dbReference>
<dbReference type="GO" id="GO:0003952">
    <property type="term" value="F:NAD+ synthase (glutamine-hydrolyzing) activity"/>
    <property type="evidence" value="ECO:0007669"/>
    <property type="project" value="InterPro"/>
</dbReference>
<comment type="subunit">
    <text evidence="8">Homodimer.</text>
</comment>
<evidence type="ECO:0000256" key="4">
    <source>
        <dbReference type="ARBA" id="ARBA00022741"/>
    </source>
</evidence>
<dbReference type="GO" id="GO:0046872">
    <property type="term" value="F:metal ion binding"/>
    <property type="evidence" value="ECO:0007669"/>
    <property type="project" value="UniProtKB-KW"/>
</dbReference>
<keyword evidence="14" id="KW-1185">Reference proteome</keyword>
<protein>
    <recommendedName>
        <fullName evidence="8 10">NH(3)-dependent NAD(+) synthetase</fullName>
        <ecNumber evidence="8 10">6.3.1.5</ecNumber>
    </recommendedName>
</protein>
<dbReference type="CDD" id="cd00553">
    <property type="entry name" value="NAD_synthase"/>
    <property type="match status" value="1"/>
</dbReference>
<dbReference type="Proteomes" id="UP000664398">
    <property type="component" value="Unassembled WGS sequence"/>
</dbReference>
<comment type="similarity">
    <text evidence="1 8 9">Belongs to the NAD synthetase family.</text>
</comment>
<dbReference type="EC" id="6.3.1.5" evidence="8 10"/>
<dbReference type="PANTHER" id="PTHR23090">
    <property type="entry name" value="NH 3 /GLUTAMINE-DEPENDENT NAD + SYNTHETASE"/>
    <property type="match status" value="1"/>
</dbReference>
<reference evidence="13" key="1">
    <citation type="submission" date="2021-03" db="EMBL/GenBank/DDBJ databases">
        <title>Leucobacter chromiisoli sp. nov., isolated from chromium-containing soil of chemical plant.</title>
        <authorList>
            <person name="Xu Z."/>
        </authorList>
    </citation>
    <scope>NUCLEOTIDE SEQUENCE</scope>
    <source>
        <strain evidence="13">A2</strain>
    </source>
</reference>
<feature type="binding site" evidence="8">
    <location>
        <position position="160"/>
    </location>
    <ligand>
        <name>ATP</name>
        <dbReference type="ChEBI" id="CHEBI:30616"/>
    </ligand>
</feature>
<sequence>MSEKQQRIIEALGAVPDIDPAAEVDRRVGFLADYARSIPGCRGFVLGISGGQDSTLAGKLAQLAVERLRGEGREAEFIAVRLPYGVQHDEADAQLALSFIEPDRSVAVDIAPGVDGLVAEVSAATGEPVSDFNKGNVKARMRMVAQYAIAGDRRLLVIGTDHAAEAITGFFTKFGDGAADVTPLAGLTKGQGADMLRVLEAPDRLWEKVPTADLLDGEPGQSDESSLGVSYAEIDAYLRGEPVSDAAAENLERRYTGTEHKRRLPVAPFDTWWRAEADAQPSAGDATRQVRDGEQPGEGHEQNGEQRS</sequence>
<dbReference type="GO" id="GO:0004359">
    <property type="term" value="F:glutaminase activity"/>
    <property type="evidence" value="ECO:0007669"/>
    <property type="project" value="InterPro"/>
</dbReference>
<evidence type="ECO:0000256" key="2">
    <source>
        <dbReference type="ARBA" id="ARBA00022598"/>
    </source>
</evidence>
<feature type="domain" description="NAD/GMP synthase" evidence="12">
    <location>
        <begin position="24"/>
        <end position="265"/>
    </location>
</feature>
<evidence type="ECO:0000256" key="3">
    <source>
        <dbReference type="ARBA" id="ARBA00022723"/>
    </source>
</evidence>
<accession>A0A939LY06</accession>
<keyword evidence="5 8" id="KW-0067">ATP-binding</keyword>
<evidence type="ECO:0000256" key="8">
    <source>
        <dbReference type="HAMAP-Rule" id="MF_00193"/>
    </source>
</evidence>
<evidence type="ECO:0000256" key="6">
    <source>
        <dbReference type="ARBA" id="ARBA00022842"/>
    </source>
</evidence>
<comment type="catalytic activity">
    <reaction evidence="8 10">
        <text>deamido-NAD(+) + NH4(+) + ATP = AMP + diphosphate + NAD(+) + H(+)</text>
        <dbReference type="Rhea" id="RHEA:21188"/>
        <dbReference type="ChEBI" id="CHEBI:15378"/>
        <dbReference type="ChEBI" id="CHEBI:28938"/>
        <dbReference type="ChEBI" id="CHEBI:30616"/>
        <dbReference type="ChEBI" id="CHEBI:33019"/>
        <dbReference type="ChEBI" id="CHEBI:57540"/>
        <dbReference type="ChEBI" id="CHEBI:58437"/>
        <dbReference type="ChEBI" id="CHEBI:456215"/>
        <dbReference type="EC" id="6.3.1.5"/>
    </reaction>
</comment>
<dbReference type="Gene3D" id="3.40.50.620">
    <property type="entry name" value="HUPs"/>
    <property type="match status" value="1"/>
</dbReference>
<dbReference type="HAMAP" id="MF_00193">
    <property type="entry name" value="NadE_ammonia_dep"/>
    <property type="match status" value="1"/>
</dbReference>
<feature type="binding site" description="in other chain" evidence="8">
    <location>
        <position position="173"/>
    </location>
    <ligand>
        <name>deamido-NAD(+)</name>
        <dbReference type="ChEBI" id="CHEBI:58437"/>
        <note>ligand shared between two neighboring subunits</note>
    </ligand>
</feature>
<feature type="binding site" evidence="8">
    <location>
        <position position="165"/>
    </location>
    <ligand>
        <name>Mg(2+)</name>
        <dbReference type="ChEBI" id="CHEBI:18420"/>
    </ligand>
</feature>
<evidence type="ECO:0000256" key="7">
    <source>
        <dbReference type="ARBA" id="ARBA00023027"/>
    </source>
</evidence>
<dbReference type="GO" id="GO:0005524">
    <property type="term" value="F:ATP binding"/>
    <property type="evidence" value="ECO:0007669"/>
    <property type="project" value="UniProtKB-UniRule"/>
</dbReference>
<keyword evidence="2 8" id="KW-0436">Ligase</keyword>
<keyword evidence="3 8" id="KW-0479">Metal-binding</keyword>
<dbReference type="EMBL" id="JAGDYL010000010">
    <property type="protein sequence ID" value="MBO1805218.1"/>
    <property type="molecule type" value="Genomic_DNA"/>
</dbReference>
<feature type="binding site" description="in other chain" evidence="8">
    <location>
        <begin position="260"/>
        <end position="261"/>
    </location>
    <ligand>
        <name>deamido-NAD(+)</name>
        <dbReference type="ChEBI" id="CHEBI:58437"/>
        <note>ligand shared between two neighboring subunits</note>
    </ligand>
</feature>
<dbReference type="NCBIfam" id="NF001979">
    <property type="entry name" value="PRK00768.1"/>
    <property type="match status" value="1"/>
</dbReference>
<feature type="region of interest" description="Disordered" evidence="11">
    <location>
        <begin position="275"/>
        <end position="308"/>
    </location>
</feature>
<feature type="binding site" evidence="8">
    <location>
        <begin position="47"/>
        <end position="54"/>
    </location>
    <ligand>
        <name>ATP</name>
        <dbReference type="ChEBI" id="CHEBI:30616"/>
    </ligand>
</feature>
<dbReference type="InterPro" id="IPR022310">
    <property type="entry name" value="NAD/GMP_synthase"/>
</dbReference>
<feature type="binding site" evidence="8">
    <location>
        <position position="189"/>
    </location>
    <ligand>
        <name>ATP</name>
        <dbReference type="ChEBI" id="CHEBI:30616"/>
    </ligand>
</feature>
<feature type="binding site" evidence="8">
    <location>
        <position position="53"/>
    </location>
    <ligand>
        <name>Mg(2+)</name>
        <dbReference type="ChEBI" id="CHEBI:18420"/>
    </ligand>
</feature>
<evidence type="ECO:0000259" key="12">
    <source>
        <dbReference type="Pfam" id="PF02540"/>
    </source>
</evidence>
<dbReference type="GO" id="GO:0005737">
    <property type="term" value="C:cytoplasm"/>
    <property type="evidence" value="ECO:0007669"/>
    <property type="project" value="InterPro"/>
</dbReference>
<dbReference type="GO" id="GO:0008795">
    <property type="term" value="F:NAD+ synthase activity"/>
    <property type="evidence" value="ECO:0007669"/>
    <property type="project" value="UniProtKB-UniRule"/>
</dbReference>
<dbReference type="InterPro" id="IPR022926">
    <property type="entry name" value="NH(3)-dep_NAD(+)_synth"/>
</dbReference>
<feature type="binding site" evidence="8">
    <location>
        <position position="211"/>
    </location>
    <ligand>
        <name>ATP</name>
        <dbReference type="ChEBI" id="CHEBI:30616"/>
    </ligand>
</feature>
<feature type="binding site" evidence="8">
    <location>
        <position position="180"/>
    </location>
    <ligand>
        <name>deamido-NAD(+)</name>
        <dbReference type="ChEBI" id="CHEBI:58437"/>
        <note>ligand shared between two neighboring subunits</note>
    </ligand>
</feature>
<gene>
    <name evidence="8 13" type="primary">nadE</name>
    <name evidence="13" type="ORF">J4H91_07780</name>
</gene>
<keyword evidence="4 8" id="KW-0547">Nucleotide-binding</keyword>
<keyword evidence="6 8" id="KW-0460">Magnesium</keyword>
<dbReference type="InterPro" id="IPR003694">
    <property type="entry name" value="NAD_synthase"/>
</dbReference>
<feature type="compositionally biased region" description="Basic and acidic residues" evidence="11">
    <location>
        <begin position="288"/>
        <end position="308"/>
    </location>
</feature>
<keyword evidence="7 8" id="KW-0520">NAD</keyword>
<evidence type="ECO:0000256" key="11">
    <source>
        <dbReference type="SAM" id="MobiDB-lite"/>
    </source>
</evidence>
<proteinExistence type="inferred from homology"/>
<evidence type="ECO:0000313" key="13">
    <source>
        <dbReference type="EMBL" id="MBO1805218.1"/>
    </source>
</evidence>
<dbReference type="RefSeq" id="WP_208045695.1">
    <property type="nucleotide sequence ID" value="NZ_JAGDYL010000010.1"/>
</dbReference>
<comment type="caution">
    <text evidence="13">The sequence shown here is derived from an EMBL/GenBank/DDBJ whole genome shotgun (WGS) entry which is preliminary data.</text>
</comment>
<organism evidence="13 14">
    <name type="scientific">Leucobacter ruminantium</name>
    <dbReference type="NCBI Taxonomy" id="1289170"/>
    <lineage>
        <taxon>Bacteria</taxon>
        <taxon>Bacillati</taxon>
        <taxon>Actinomycetota</taxon>
        <taxon>Actinomycetes</taxon>
        <taxon>Micrococcales</taxon>
        <taxon>Microbacteriaceae</taxon>
        <taxon>Leucobacter</taxon>
    </lineage>
</organism>
<dbReference type="PANTHER" id="PTHR23090:SF7">
    <property type="entry name" value="NH(3)-DEPENDENT NAD(+) SYNTHETASE"/>
    <property type="match status" value="1"/>
</dbReference>
<dbReference type="NCBIfam" id="TIGR00552">
    <property type="entry name" value="nadE"/>
    <property type="match status" value="1"/>
</dbReference>
<feature type="binding site" description="in other chain" evidence="8">
    <location>
        <position position="140"/>
    </location>
    <ligand>
        <name>deamido-NAD(+)</name>
        <dbReference type="ChEBI" id="CHEBI:58437"/>
        <note>ligand shared between two neighboring subunits</note>
    </ligand>
</feature>
<evidence type="ECO:0000256" key="10">
    <source>
        <dbReference type="RuleBase" id="RU003812"/>
    </source>
</evidence>
<dbReference type="AlphaFoldDB" id="A0A939LY06"/>
<dbReference type="Pfam" id="PF02540">
    <property type="entry name" value="NAD_synthase"/>
    <property type="match status" value="1"/>
</dbReference>
<comment type="function">
    <text evidence="8">Catalyzes the ATP-dependent amidation of deamido-NAD to form NAD. Uses ammonia as a nitrogen source.</text>
</comment>
<dbReference type="SUPFAM" id="SSF52402">
    <property type="entry name" value="Adenine nucleotide alpha hydrolases-like"/>
    <property type="match status" value="1"/>
</dbReference>
<comment type="pathway">
    <text evidence="8">Cofactor biosynthesis; NAD(+) biosynthesis; NAD(+) from deamido-NAD(+) (ammonia route): step 1/1.</text>
</comment>
<dbReference type="InterPro" id="IPR014729">
    <property type="entry name" value="Rossmann-like_a/b/a_fold"/>
</dbReference>